<name>A0A833TEZ6_PHYIN</name>
<gene>
    <name evidence="2" type="ORF">GN244_ATG06137</name>
    <name evidence="3" type="ORF">GN958_ATG04019</name>
</gene>
<dbReference type="Proteomes" id="UP000704712">
    <property type="component" value="Unassembled WGS sequence"/>
</dbReference>
<dbReference type="AlphaFoldDB" id="A0A833TEZ6"/>
<feature type="region of interest" description="Disordered" evidence="1">
    <location>
        <begin position="128"/>
        <end position="157"/>
    </location>
</feature>
<accession>A0A833TEZ6</accession>
<evidence type="ECO:0000313" key="2">
    <source>
        <dbReference type="EMBL" id="KAF4041624.1"/>
    </source>
</evidence>
<evidence type="ECO:0000256" key="1">
    <source>
        <dbReference type="SAM" id="MobiDB-lite"/>
    </source>
</evidence>
<comment type="caution">
    <text evidence="2">The sequence shown here is derived from an EMBL/GenBank/DDBJ whole genome shotgun (WGS) entry which is preliminary data.</text>
</comment>
<evidence type="ECO:0000313" key="4">
    <source>
        <dbReference type="Proteomes" id="UP000602510"/>
    </source>
</evidence>
<proteinExistence type="predicted"/>
<keyword evidence="4" id="KW-1185">Reference proteome</keyword>
<dbReference type="Proteomes" id="UP000602510">
    <property type="component" value="Unassembled WGS sequence"/>
</dbReference>
<reference evidence="2" key="1">
    <citation type="submission" date="2020-04" db="EMBL/GenBank/DDBJ databases">
        <title>Hybrid Assembly of Korean Phytophthora infestans isolates.</title>
        <authorList>
            <person name="Prokchorchik M."/>
            <person name="Lee Y."/>
            <person name="Seo J."/>
            <person name="Cho J.-H."/>
            <person name="Park Y.-E."/>
            <person name="Jang D.-C."/>
            <person name="Im J.-S."/>
            <person name="Choi J.-G."/>
            <person name="Park H.-J."/>
            <person name="Lee G.-B."/>
            <person name="Lee Y.-G."/>
            <person name="Hong S.-Y."/>
            <person name="Cho K."/>
            <person name="Sohn K.H."/>
        </authorList>
    </citation>
    <scope>NUCLEOTIDE SEQUENCE</scope>
    <source>
        <strain evidence="2">KR_1_A1</strain>
        <strain evidence="3">KR_2_A2</strain>
    </source>
</reference>
<organism evidence="2 4">
    <name type="scientific">Phytophthora infestans</name>
    <name type="common">Potato late blight agent</name>
    <name type="synonym">Botrytis infestans</name>
    <dbReference type="NCBI Taxonomy" id="4787"/>
    <lineage>
        <taxon>Eukaryota</taxon>
        <taxon>Sar</taxon>
        <taxon>Stramenopiles</taxon>
        <taxon>Oomycota</taxon>
        <taxon>Peronosporomycetes</taxon>
        <taxon>Peronosporales</taxon>
        <taxon>Peronosporaceae</taxon>
        <taxon>Phytophthora</taxon>
    </lineage>
</organism>
<evidence type="ECO:0000313" key="3">
    <source>
        <dbReference type="EMBL" id="KAF4146765.1"/>
    </source>
</evidence>
<dbReference type="EMBL" id="JAACNO010000560">
    <property type="protein sequence ID" value="KAF4146765.1"/>
    <property type="molecule type" value="Genomic_DNA"/>
</dbReference>
<dbReference type="EMBL" id="WSZM01000117">
    <property type="protein sequence ID" value="KAF4041624.1"/>
    <property type="molecule type" value="Genomic_DNA"/>
</dbReference>
<sequence>MQSQKCCHLAKPFLSLLGSGKLAANSYIEQREAFAFLVPKAMIKRRRKWRQQERDKAMKNVFEAQMHMRMRRQSLKQAEIRETQEVEVDCVTLDLGSARSRDSCPVHDQQAVCKANDVRQAQWVPHSIEEELSSPSSSQESRKVAPPAGMDSARPDDDLVLKVRQPLTQDASFRLEKLGGLNMALAVPVFVYRVFLADRQQYSGDATEGSAGVYRVPRLLHNSRMKLPSRPAHCYV</sequence>
<protein>
    <submittedName>
        <fullName evidence="2">Uncharacterized protein</fullName>
    </submittedName>
</protein>